<proteinExistence type="predicted"/>
<dbReference type="SMART" id="SM00849">
    <property type="entry name" value="Lactamase_B"/>
    <property type="match status" value="1"/>
</dbReference>
<gene>
    <name evidence="2" type="ORF">Cch01nite_40890</name>
</gene>
<dbReference type="InterPro" id="IPR001279">
    <property type="entry name" value="Metallo-B-lactamas"/>
</dbReference>
<evidence type="ECO:0000313" key="2">
    <source>
        <dbReference type="EMBL" id="GIG23365.1"/>
    </source>
</evidence>
<evidence type="ECO:0000313" key="3">
    <source>
        <dbReference type="Proteomes" id="UP000632740"/>
    </source>
</evidence>
<accession>A0A919P5Z4</accession>
<dbReference type="Gene3D" id="3.60.15.10">
    <property type="entry name" value="Ribonuclease Z/Hydroxyacylglutathione hydrolase-like"/>
    <property type="match status" value="1"/>
</dbReference>
<dbReference type="PANTHER" id="PTHR46233:SF1">
    <property type="entry name" value="CONSERVED PROTEIN"/>
    <property type="match status" value="1"/>
</dbReference>
<dbReference type="InterPro" id="IPR036866">
    <property type="entry name" value="RibonucZ/Hydroxyglut_hydro"/>
</dbReference>
<sequence>MSYTGDVVVGGPTQLRVLDEIEIRKVAVGPMTNNAYLLTCRREGAQLLVDPADEPERLLDLVQEGSATARLDDVVVTHRHADHHRALPSVVAVTGADVSAGAPDADAIAATSGVVVDRRLHDGDTLAVGHVTLEVIALAGHTPGSVALVYREPAHAPTPGRAHLFTGDSLFPGGVGHTHGDETLFAQLFDDVTTRLFDRFDDATWVYPGHGADTTLGAERPHLAEWRARGW</sequence>
<organism evidence="2 3">
    <name type="scientific">Cellulomonas chitinilytica</name>
    <dbReference type="NCBI Taxonomy" id="398759"/>
    <lineage>
        <taxon>Bacteria</taxon>
        <taxon>Bacillati</taxon>
        <taxon>Actinomycetota</taxon>
        <taxon>Actinomycetes</taxon>
        <taxon>Micrococcales</taxon>
        <taxon>Cellulomonadaceae</taxon>
        <taxon>Cellulomonas</taxon>
    </lineage>
</organism>
<feature type="domain" description="Metallo-beta-lactamase" evidence="1">
    <location>
        <begin position="32"/>
        <end position="210"/>
    </location>
</feature>
<dbReference type="GO" id="GO:0016787">
    <property type="term" value="F:hydrolase activity"/>
    <property type="evidence" value="ECO:0007669"/>
    <property type="project" value="UniProtKB-KW"/>
</dbReference>
<dbReference type="CDD" id="cd06262">
    <property type="entry name" value="metallo-hydrolase-like_MBL-fold"/>
    <property type="match status" value="1"/>
</dbReference>
<dbReference type="EMBL" id="BONK01000018">
    <property type="protein sequence ID" value="GIG23365.1"/>
    <property type="molecule type" value="Genomic_DNA"/>
</dbReference>
<comment type="caution">
    <text evidence="2">The sequence shown here is derived from an EMBL/GenBank/DDBJ whole genome shotgun (WGS) entry which is preliminary data.</text>
</comment>
<dbReference type="PANTHER" id="PTHR46233">
    <property type="entry name" value="HYDROXYACYLGLUTATHIONE HYDROLASE GLOC"/>
    <property type="match status" value="1"/>
</dbReference>
<dbReference type="RefSeq" id="WP_239071158.1">
    <property type="nucleotide sequence ID" value="NZ_BONK01000018.1"/>
</dbReference>
<dbReference type="SUPFAM" id="SSF56281">
    <property type="entry name" value="Metallo-hydrolase/oxidoreductase"/>
    <property type="match status" value="1"/>
</dbReference>
<dbReference type="Pfam" id="PF00753">
    <property type="entry name" value="Lactamase_B"/>
    <property type="match status" value="1"/>
</dbReference>
<dbReference type="AlphaFoldDB" id="A0A919P5Z4"/>
<evidence type="ECO:0000259" key="1">
    <source>
        <dbReference type="SMART" id="SM00849"/>
    </source>
</evidence>
<keyword evidence="3" id="KW-1185">Reference proteome</keyword>
<dbReference type="Proteomes" id="UP000632740">
    <property type="component" value="Unassembled WGS sequence"/>
</dbReference>
<protein>
    <submittedName>
        <fullName evidence="2">Hydrolase</fullName>
    </submittedName>
</protein>
<keyword evidence="2" id="KW-0378">Hydrolase</keyword>
<reference evidence="2" key="1">
    <citation type="submission" date="2021-01" db="EMBL/GenBank/DDBJ databases">
        <title>Whole genome shotgun sequence of Cellulomonas chitinilytica NBRC 110799.</title>
        <authorList>
            <person name="Komaki H."/>
            <person name="Tamura T."/>
        </authorList>
    </citation>
    <scope>NUCLEOTIDE SEQUENCE</scope>
    <source>
        <strain evidence="2">NBRC 110799</strain>
    </source>
</reference>
<name>A0A919P5Z4_9CELL</name>
<dbReference type="InterPro" id="IPR051453">
    <property type="entry name" value="MBL_Glyoxalase_II"/>
</dbReference>